<dbReference type="AlphaFoldDB" id="A0A6A5XZW6"/>
<dbReference type="RefSeq" id="XP_033386878.1">
    <property type="nucleotide sequence ID" value="XM_033526884.1"/>
</dbReference>
<protein>
    <submittedName>
        <fullName evidence="1">Uncharacterized protein</fullName>
    </submittedName>
</protein>
<dbReference type="Proteomes" id="UP000799778">
    <property type="component" value="Unassembled WGS sequence"/>
</dbReference>
<reference evidence="1" key="1">
    <citation type="journal article" date="2020" name="Stud. Mycol.">
        <title>101 Dothideomycetes genomes: a test case for predicting lifestyles and emergence of pathogens.</title>
        <authorList>
            <person name="Haridas S."/>
            <person name="Albert R."/>
            <person name="Binder M."/>
            <person name="Bloem J."/>
            <person name="Labutti K."/>
            <person name="Salamov A."/>
            <person name="Andreopoulos B."/>
            <person name="Baker S."/>
            <person name="Barry K."/>
            <person name="Bills G."/>
            <person name="Bluhm B."/>
            <person name="Cannon C."/>
            <person name="Castanera R."/>
            <person name="Culley D."/>
            <person name="Daum C."/>
            <person name="Ezra D."/>
            <person name="Gonzalez J."/>
            <person name="Henrissat B."/>
            <person name="Kuo A."/>
            <person name="Liang C."/>
            <person name="Lipzen A."/>
            <person name="Lutzoni F."/>
            <person name="Magnuson J."/>
            <person name="Mondo S."/>
            <person name="Nolan M."/>
            <person name="Ohm R."/>
            <person name="Pangilinan J."/>
            <person name="Park H.-J."/>
            <person name="Ramirez L."/>
            <person name="Alfaro M."/>
            <person name="Sun H."/>
            <person name="Tritt A."/>
            <person name="Yoshinaga Y."/>
            <person name="Zwiers L.-H."/>
            <person name="Turgeon B."/>
            <person name="Goodwin S."/>
            <person name="Spatafora J."/>
            <person name="Crous P."/>
            <person name="Grigoriev I."/>
        </authorList>
    </citation>
    <scope>NUCLEOTIDE SEQUENCE</scope>
    <source>
        <strain evidence="1">CBS 175.79</strain>
    </source>
</reference>
<evidence type="ECO:0000313" key="1">
    <source>
        <dbReference type="EMBL" id="KAF2018539.1"/>
    </source>
</evidence>
<proteinExistence type="predicted"/>
<gene>
    <name evidence="1" type="ORF">BU24DRAFT_418064</name>
</gene>
<sequence>MITWAVDNKATNAALARALKTRNGKDYLEDYPGECFLTSEEVGKALLGTPNGIGIGYFLVQHKAELGHLKVGEACVFFTDSVIFMEREMASIHWKIVPATMGDVVAG</sequence>
<dbReference type="GeneID" id="54284281"/>
<organism evidence="1 2">
    <name type="scientific">Aaosphaeria arxii CBS 175.79</name>
    <dbReference type="NCBI Taxonomy" id="1450172"/>
    <lineage>
        <taxon>Eukaryota</taxon>
        <taxon>Fungi</taxon>
        <taxon>Dikarya</taxon>
        <taxon>Ascomycota</taxon>
        <taxon>Pezizomycotina</taxon>
        <taxon>Dothideomycetes</taxon>
        <taxon>Pleosporomycetidae</taxon>
        <taxon>Pleosporales</taxon>
        <taxon>Pleosporales incertae sedis</taxon>
        <taxon>Aaosphaeria</taxon>
    </lineage>
</organism>
<dbReference type="EMBL" id="ML978067">
    <property type="protein sequence ID" value="KAF2018539.1"/>
    <property type="molecule type" value="Genomic_DNA"/>
</dbReference>
<keyword evidence="2" id="KW-1185">Reference proteome</keyword>
<name>A0A6A5XZW6_9PLEO</name>
<dbReference type="OrthoDB" id="3799914at2759"/>
<accession>A0A6A5XZW6</accession>
<evidence type="ECO:0000313" key="2">
    <source>
        <dbReference type="Proteomes" id="UP000799778"/>
    </source>
</evidence>
<feature type="non-terminal residue" evidence="1">
    <location>
        <position position="1"/>
    </location>
</feature>